<comment type="caution">
    <text evidence="2">The sequence shown here is derived from an EMBL/GenBank/DDBJ whole genome shotgun (WGS) entry which is preliminary data.</text>
</comment>
<dbReference type="AlphaFoldDB" id="A0AAD8P2M9"/>
<keyword evidence="1" id="KW-0732">Signal</keyword>
<name>A0AAD8P2M9_TARER</name>
<dbReference type="EMBL" id="JAUHHV010000003">
    <property type="protein sequence ID" value="KAK1429842.1"/>
    <property type="molecule type" value="Genomic_DNA"/>
</dbReference>
<feature type="signal peptide" evidence="1">
    <location>
        <begin position="1"/>
        <end position="27"/>
    </location>
</feature>
<gene>
    <name evidence="2" type="ORF">QVD17_12108</name>
</gene>
<organism evidence="2 3">
    <name type="scientific">Tagetes erecta</name>
    <name type="common">African marigold</name>
    <dbReference type="NCBI Taxonomy" id="13708"/>
    <lineage>
        <taxon>Eukaryota</taxon>
        <taxon>Viridiplantae</taxon>
        <taxon>Streptophyta</taxon>
        <taxon>Embryophyta</taxon>
        <taxon>Tracheophyta</taxon>
        <taxon>Spermatophyta</taxon>
        <taxon>Magnoliopsida</taxon>
        <taxon>eudicotyledons</taxon>
        <taxon>Gunneridae</taxon>
        <taxon>Pentapetalae</taxon>
        <taxon>asterids</taxon>
        <taxon>campanulids</taxon>
        <taxon>Asterales</taxon>
        <taxon>Asteraceae</taxon>
        <taxon>Asteroideae</taxon>
        <taxon>Heliantheae alliance</taxon>
        <taxon>Tageteae</taxon>
        <taxon>Tagetes</taxon>
    </lineage>
</organism>
<proteinExistence type="predicted"/>
<dbReference type="Proteomes" id="UP001229421">
    <property type="component" value="Unassembled WGS sequence"/>
</dbReference>
<feature type="chain" id="PRO_5042067742" description="Secreted protein" evidence="1">
    <location>
        <begin position="28"/>
        <end position="90"/>
    </location>
</feature>
<reference evidence="2" key="1">
    <citation type="journal article" date="2023" name="bioRxiv">
        <title>Improved chromosome-level genome assembly for marigold (Tagetes erecta).</title>
        <authorList>
            <person name="Jiang F."/>
            <person name="Yuan L."/>
            <person name="Wang S."/>
            <person name="Wang H."/>
            <person name="Xu D."/>
            <person name="Wang A."/>
            <person name="Fan W."/>
        </authorList>
    </citation>
    <scope>NUCLEOTIDE SEQUENCE</scope>
    <source>
        <strain evidence="2">WSJ</strain>
        <tissue evidence="2">Leaf</tissue>
    </source>
</reference>
<evidence type="ECO:0000313" key="2">
    <source>
        <dbReference type="EMBL" id="KAK1429842.1"/>
    </source>
</evidence>
<protein>
    <recommendedName>
        <fullName evidence="4">Secreted protein</fullName>
    </recommendedName>
</protein>
<evidence type="ECO:0000313" key="3">
    <source>
        <dbReference type="Proteomes" id="UP001229421"/>
    </source>
</evidence>
<keyword evidence="3" id="KW-1185">Reference proteome</keyword>
<evidence type="ECO:0000256" key="1">
    <source>
        <dbReference type="SAM" id="SignalP"/>
    </source>
</evidence>
<accession>A0AAD8P2M9</accession>
<evidence type="ECO:0008006" key="4">
    <source>
        <dbReference type="Google" id="ProtNLM"/>
    </source>
</evidence>
<sequence length="90" mass="10154">MFLRIMTFARNASRSLLLSFPPIFALSLVVTPDPKHPFSIHREIQSSKSIKRPSWTKIQRDQSCWEVELLEANGKGTPSGIKETSGLITK</sequence>